<evidence type="ECO:0000313" key="3">
    <source>
        <dbReference type="Proteomes" id="UP000327294"/>
    </source>
</evidence>
<dbReference type="RefSeq" id="WP_152170329.1">
    <property type="nucleotide sequence ID" value="NZ_CP045096.1"/>
</dbReference>
<keyword evidence="1" id="KW-0732">Signal</keyword>
<organism evidence="2 3">
    <name type="scientific">Streptomyces phaeolivaceus</name>
    <dbReference type="NCBI Taxonomy" id="2653200"/>
    <lineage>
        <taxon>Bacteria</taxon>
        <taxon>Bacillati</taxon>
        <taxon>Actinomycetota</taxon>
        <taxon>Actinomycetes</taxon>
        <taxon>Kitasatosporales</taxon>
        <taxon>Streptomycetaceae</taxon>
        <taxon>Streptomyces</taxon>
    </lineage>
</organism>
<feature type="chain" id="PRO_5024935458" description="Peptidase inhibitor family I36 protein" evidence="1">
    <location>
        <begin position="32"/>
        <end position="139"/>
    </location>
</feature>
<gene>
    <name evidence="2" type="ORF">F9278_25105</name>
</gene>
<evidence type="ECO:0000256" key="1">
    <source>
        <dbReference type="SAM" id="SignalP"/>
    </source>
</evidence>
<evidence type="ECO:0000313" key="2">
    <source>
        <dbReference type="EMBL" id="QFQ98889.1"/>
    </source>
</evidence>
<accession>A0A5P8K8L0</accession>
<protein>
    <recommendedName>
        <fullName evidence="4">Peptidase inhibitor family I36 protein</fullName>
    </recommendedName>
</protein>
<dbReference type="PROSITE" id="PS51318">
    <property type="entry name" value="TAT"/>
    <property type="match status" value="1"/>
</dbReference>
<feature type="signal peptide" evidence="1">
    <location>
        <begin position="1"/>
        <end position="31"/>
    </location>
</feature>
<dbReference type="AlphaFoldDB" id="A0A5P8K8L0"/>
<dbReference type="EMBL" id="CP045096">
    <property type="protein sequence ID" value="QFQ98889.1"/>
    <property type="molecule type" value="Genomic_DNA"/>
</dbReference>
<dbReference type="Proteomes" id="UP000327294">
    <property type="component" value="Chromosome"/>
</dbReference>
<keyword evidence="3" id="KW-1185">Reference proteome</keyword>
<evidence type="ECO:0008006" key="4">
    <source>
        <dbReference type="Google" id="ProtNLM"/>
    </source>
</evidence>
<name>A0A5P8K8L0_9ACTN</name>
<reference evidence="2 3" key="1">
    <citation type="submission" date="2019-10" db="EMBL/GenBank/DDBJ databases">
        <title>Streptomyces sp. strain GY16 isolated from leaves of Broussonetia papyrifera.</title>
        <authorList>
            <person name="Mo P."/>
        </authorList>
    </citation>
    <scope>NUCLEOTIDE SEQUENCE [LARGE SCALE GENOMIC DNA]</scope>
    <source>
        <strain evidence="2 3">GY16</strain>
    </source>
</reference>
<proteinExistence type="predicted"/>
<sequence length="139" mass="14573">MRPTTKRSLLGAAGTLALVLSSVLTSGPAQAASSAASPTTSPAVRSELLSPGSGIVCGSGNFCASVWDPAANRFRVFYFYNCARYSLSNWNEWGEAKNSQTGSAVARIHGSSGNQLASYNADNAVYAVNWAPVYSLRNC</sequence>
<dbReference type="KEGG" id="sphv:F9278_25105"/>
<dbReference type="InterPro" id="IPR006311">
    <property type="entry name" value="TAT_signal"/>
</dbReference>